<sequence length="74" mass="8261">MDYQDGMYPVIFLEHLNKICKLAIETLGSNFSEKALKLVGHCVGILDGLLDQFDSDFCIDKLSGRHTLADSDKN</sequence>
<dbReference type="InParanoid" id="A0A1X7SZ34"/>
<dbReference type="EnsemblMetazoa" id="Aqu2.1.07446_001">
    <property type="protein sequence ID" value="Aqu2.1.07446_001"/>
    <property type="gene ID" value="Aqu2.1.07446"/>
</dbReference>
<reference evidence="1" key="1">
    <citation type="submission" date="2017-05" db="UniProtKB">
        <authorList>
            <consortium name="EnsemblMetazoa"/>
        </authorList>
    </citation>
    <scope>IDENTIFICATION</scope>
</reference>
<accession>A0A1X7SZ34</accession>
<organism evidence="1">
    <name type="scientific">Amphimedon queenslandica</name>
    <name type="common">Sponge</name>
    <dbReference type="NCBI Taxonomy" id="400682"/>
    <lineage>
        <taxon>Eukaryota</taxon>
        <taxon>Metazoa</taxon>
        <taxon>Porifera</taxon>
        <taxon>Demospongiae</taxon>
        <taxon>Heteroscleromorpha</taxon>
        <taxon>Haplosclerida</taxon>
        <taxon>Niphatidae</taxon>
        <taxon>Amphimedon</taxon>
    </lineage>
</organism>
<dbReference type="AlphaFoldDB" id="A0A1X7SZ34"/>
<proteinExistence type="predicted"/>
<evidence type="ECO:0000313" key="1">
    <source>
        <dbReference type="EnsemblMetazoa" id="Aqu2.1.07446_001"/>
    </source>
</evidence>
<protein>
    <submittedName>
        <fullName evidence="1">Uncharacterized protein</fullName>
    </submittedName>
</protein>
<name>A0A1X7SZ34_AMPQE</name>